<evidence type="ECO:0000313" key="2">
    <source>
        <dbReference type="Proteomes" id="UP000702425"/>
    </source>
</evidence>
<organism evidence="1 2">
    <name type="scientific">Microcoleus asticus IPMA8</name>
    <dbReference type="NCBI Taxonomy" id="2563858"/>
    <lineage>
        <taxon>Bacteria</taxon>
        <taxon>Bacillati</taxon>
        <taxon>Cyanobacteriota</taxon>
        <taxon>Cyanophyceae</taxon>
        <taxon>Oscillatoriophycideae</taxon>
        <taxon>Oscillatoriales</taxon>
        <taxon>Microcoleaceae</taxon>
        <taxon>Microcoleus</taxon>
        <taxon>Microcoleus asticus</taxon>
    </lineage>
</organism>
<gene>
    <name evidence="1" type="ORF">E5S67_04697</name>
</gene>
<sequence>MTTVTQAEIELYRSQLQEYPDALIALDVLEECEGDLEYAAETLAIKSGELDNDLDAKDPNEPSWLEKSADKLRPHICTQAFKDVLSQGFAVALGSLITAGVYPGVPLTLVLIYISTKNLDNFCQGIAKRRSQ</sequence>
<dbReference type="RefSeq" id="WP_172190790.1">
    <property type="nucleotide sequence ID" value="NZ_CAWPPK010000007.1"/>
</dbReference>
<dbReference type="EMBL" id="SRRZ01000104">
    <property type="protein sequence ID" value="NQE36931.1"/>
    <property type="molecule type" value="Genomic_DNA"/>
</dbReference>
<accession>A0ABX2D347</accession>
<reference evidence="1 2" key="1">
    <citation type="journal article" date="2020" name="Sci. Rep.">
        <title>A novel cyanobacterial geosmin producer, revising GeoA distribution and dispersion patterns in Bacteria.</title>
        <authorList>
            <person name="Churro C."/>
            <person name="Semedo-Aguiar A.P."/>
            <person name="Silva A.D."/>
            <person name="Pereira-Leal J.B."/>
            <person name="Leite R.B."/>
        </authorList>
    </citation>
    <scope>NUCLEOTIDE SEQUENCE [LARGE SCALE GENOMIC DNA]</scope>
    <source>
        <strain evidence="1 2">IPMA8</strain>
    </source>
</reference>
<keyword evidence="2" id="KW-1185">Reference proteome</keyword>
<name>A0ABX2D347_9CYAN</name>
<evidence type="ECO:0000313" key="1">
    <source>
        <dbReference type="EMBL" id="NQE36931.1"/>
    </source>
</evidence>
<proteinExistence type="predicted"/>
<dbReference type="Proteomes" id="UP000702425">
    <property type="component" value="Unassembled WGS sequence"/>
</dbReference>
<comment type="caution">
    <text evidence="1">The sequence shown here is derived from an EMBL/GenBank/DDBJ whole genome shotgun (WGS) entry which is preliminary data.</text>
</comment>
<protein>
    <submittedName>
        <fullName evidence="1">Uncharacterized protein</fullName>
    </submittedName>
</protein>